<dbReference type="InterPro" id="IPR036890">
    <property type="entry name" value="HATPase_C_sf"/>
</dbReference>
<evidence type="ECO:0000256" key="2">
    <source>
        <dbReference type="ARBA" id="ARBA00021975"/>
    </source>
</evidence>
<dbReference type="PANTHER" id="PTHR10073:SF12">
    <property type="entry name" value="DNA MISMATCH REPAIR PROTEIN MLH1"/>
    <property type="match status" value="1"/>
</dbReference>
<dbReference type="FunFam" id="3.30.565.10:FF:000003">
    <property type="entry name" value="DNA mismatch repair endonuclease MutL"/>
    <property type="match status" value="1"/>
</dbReference>
<dbReference type="GO" id="GO:0030983">
    <property type="term" value="F:mismatched DNA binding"/>
    <property type="evidence" value="ECO:0007669"/>
    <property type="project" value="InterPro"/>
</dbReference>
<dbReference type="InterPro" id="IPR038973">
    <property type="entry name" value="MutL/Mlh/Pms-like"/>
</dbReference>
<dbReference type="Pfam" id="PF01119">
    <property type="entry name" value="DNA_mis_repair"/>
    <property type="match status" value="1"/>
</dbReference>
<dbReference type="AlphaFoldDB" id="A0A255XSF4"/>
<evidence type="ECO:0000256" key="4">
    <source>
        <dbReference type="ARBA" id="ARBA00023204"/>
    </source>
</evidence>
<dbReference type="SUPFAM" id="SSF55874">
    <property type="entry name" value="ATPase domain of HSP90 chaperone/DNA topoisomerase II/histidine kinase"/>
    <property type="match status" value="1"/>
</dbReference>
<evidence type="ECO:0000256" key="5">
    <source>
        <dbReference type="HAMAP-Rule" id="MF_00149"/>
    </source>
</evidence>
<dbReference type="EMBL" id="NOXS01000030">
    <property type="protein sequence ID" value="OYQ19908.1"/>
    <property type="molecule type" value="Genomic_DNA"/>
</dbReference>
<dbReference type="Gene3D" id="3.30.1540.20">
    <property type="entry name" value="MutL, C-terminal domain, dimerisation subdomain"/>
    <property type="match status" value="1"/>
</dbReference>
<proteinExistence type="inferred from homology"/>
<feature type="domain" description="DNA mismatch repair protein S5" evidence="7">
    <location>
        <begin position="211"/>
        <end position="329"/>
    </location>
</feature>
<dbReference type="InterPro" id="IPR042121">
    <property type="entry name" value="MutL_C_regsub"/>
</dbReference>
<dbReference type="SUPFAM" id="SSF118116">
    <property type="entry name" value="DNA mismatch repair protein MutL"/>
    <property type="match status" value="1"/>
</dbReference>
<dbReference type="CDD" id="cd03482">
    <property type="entry name" value="MutL_Trans_MutL"/>
    <property type="match status" value="1"/>
</dbReference>
<dbReference type="Gene3D" id="3.30.1370.100">
    <property type="entry name" value="MutL, C-terminal domain, regulatory subdomain"/>
    <property type="match status" value="1"/>
</dbReference>
<dbReference type="SUPFAM" id="SSF54211">
    <property type="entry name" value="Ribosomal protein S5 domain 2-like"/>
    <property type="match status" value="1"/>
</dbReference>
<dbReference type="InterPro" id="IPR002099">
    <property type="entry name" value="MutL/Mlh/PMS"/>
</dbReference>
<dbReference type="InterPro" id="IPR014721">
    <property type="entry name" value="Ribsml_uS5_D2-typ_fold_subgr"/>
</dbReference>
<evidence type="ECO:0000259" key="6">
    <source>
        <dbReference type="SMART" id="SM00853"/>
    </source>
</evidence>
<dbReference type="InterPro" id="IPR037198">
    <property type="entry name" value="MutL_C_sf"/>
</dbReference>
<dbReference type="GO" id="GO:0006298">
    <property type="term" value="P:mismatch repair"/>
    <property type="evidence" value="ECO:0007669"/>
    <property type="project" value="UniProtKB-UniRule"/>
</dbReference>
<dbReference type="Pfam" id="PF08676">
    <property type="entry name" value="MutL_C"/>
    <property type="match status" value="1"/>
</dbReference>
<dbReference type="InterPro" id="IPR014790">
    <property type="entry name" value="MutL_C"/>
</dbReference>
<dbReference type="InterPro" id="IPR013507">
    <property type="entry name" value="DNA_mismatch_S5_2-like"/>
</dbReference>
<comment type="function">
    <text evidence="5">This protein is involved in the repair of mismatches in DNA. It is required for dam-dependent methyl-directed DNA mismatch repair. May act as a 'molecular matchmaker', a protein that promotes the formation of a stable complex between two or more DNA-binding proteins in an ATP-dependent manner without itself being part of a final effector complex.</text>
</comment>
<reference evidence="8 9" key="1">
    <citation type="submission" date="2017-07" db="EMBL/GenBank/DDBJ databases">
        <title>Elstera cyanobacteriorum sp. nov., a novel bacterium isolated from cyanobacterial aggregates in a eutrophic lake.</title>
        <authorList>
            <person name="Cai H."/>
        </authorList>
    </citation>
    <scope>NUCLEOTIDE SEQUENCE [LARGE SCALE GENOMIC DNA]</scope>
    <source>
        <strain evidence="8 9">TH019</strain>
    </source>
</reference>
<keyword evidence="3 5" id="KW-0227">DNA damage</keyword>
<dbReference type="Gene3D" id="3.30.230.10">
    <property type="match status" value="1"/>
</dbReference>
<dbReference type="GO" id="GO:0016887">
    <property type="term" value="F:ATP hydrolysis activity"/>
    <property type="evidence" value="ECO:0007669"/>
    <property type="project" value="InterPro"/>
</dbReference>
<dbReference type="HAMAP" id="MF_00149">
    <property type="entry name" value="DNA_mis_repair"/>
    <property type="match status" value="1"/>
</dbReference>
<gene>
    <name evidence="5" type="primary">mutL</name>
    <name evidence="8" type="ORF">CHR90_07265</name>
</gene>
<sequence>MRLRLLPPTLVNRIAAGEVIERPAAAVKELVENALDAGATRIDVQTQDGGKALIAVSDNGCGMDREELRLAVERHATSKLPTDDLLNIHTLGFRGEALPSIGAVARLRLTSRPQGAAEAWSLAVEGGAIADPAPAAAGAGTRVEVRDLFYATPARLKFLKSTRSETDAIKDVLTRLALARPEIGFFLTEGERALLKLPAEPLGDAGRLNRLAAVLGRDFAPNALPILAEREGITLTGHIGLPTYHRGTAAAQFLFVNGRPVKDKLLVGAVRGAYQDVLAHDRHAVVALYLDLPPTEVDVNVHPAKTEVRFRESGLVRGMIVGTIRHALAGAGHRASTAMTGAALGSFQAQPVQTHFTQWRPIESRPAPALAEAAYRFQAPPAGFAPLPGMAQPSDFAPAARAEAPLPAPGEEAFPLGAARAQLHETYILAETRDGVILVDQHAAHERLVYEKLKAALADQGIARQALLIPEVVEMEESAAEALLARTADWQQLGLMVEPFGPGAVLVREVPALLGKLDLPEMVRELAEQARDLGDGFALTDKLHHVAATMACHGSVRAGRRLSVPEMNALLRQMEVTPNSGQCNHGRPTYVQLSRSDLERLFGRK</sequence>
<dbReference type="PANTHER" id="PTHR10073">
    <property type="entry name" value="DNA MISMATCH REPAIR PROTEIN MLH, PMS, MUTL"/>
    <property type="match status" value="1"/>
</dbReference>
<dbReference type="NCBIfam" id="TIGR00585">
    <property type="entry name" value="mutl"/>
    <property type="match status" value="1"/>
</dbReference>
<evidence type="ECO:0000256" key="3">
    <source>
        <dbReference type="ARBA" id="ARBA00022763"/>
    </source>
</evidence>
<dbReference type="RefSeq" id="WP_094408327.1">
    <property type="nucleotide sequence ID" value="NZ_BMJZ01000006.1"/>
</dbReference>
<dbReference type="InterPro" id="IPR042120">
    <property type="entry name" value="MutL_C_dimsub"/>
</dbReference>
<protein>
    <recommendedName>
        <fullName evidence="2 5">DNA mismatch repair protein MutL</fullName>
    </recommendedName>
</protein>
<dbReference type="GO" id="GO:0140664">
    <property type="term" value="F:ATP-dependent DNA damage sensor activity"/>
    <property type="evidence" value="ECO:0007669"/>
    <property type="project" value="InterPro"/>
</dbReference>
<dbReference type="SMART" id="SM01340">
    <property type="entry name" value="DNA_mis_repair"/>
    <property type="match status" value="1"/>
</dbReference>
<dbReference type="SMART" id="SM00853">
    <property type="entry name" value="MutL_C"/>
    <property type="match status" value="1"/>
</dbReference>
<evidence type="ECO:0000259" key="7">
    <source>
        <dbReference type="SMART" id="SM01340"/>
    </source>
</evidence>
<dbReference type="Pfam" id="PF13589">
    <property type="entry name" value="HATPase_c_3"/>
    <property type="match status" value="1"/>
</dbReference>
<feature type="domain" description="MutL C-terminal dimerisation" evidence="6">
    <location>
        <begin position="419"/>
        <end position="562"/>
    </location>
</feature>
<dbReference type="PROSITE" id="PS00058">
    <property type="entry name" value="DNA_MISMATCH_REPAIR_1"/>
    <property type="match status" value="1"/>
</dbReference>
<evidence type="ECO:0000313" key="8">
    <source>
        <dbReference type="EMBL" id="OYQ19908.1"/>
    </source>
</evidence>
<dbReference type="CDD" id="cd16926">
    <property type="entry name" value="HATPase_MutL-MLH-PMS-like"/>
    <property type="match status" value="1"/>
</dbReference>
<dbReference type="NCBIfam" id="NF000953">
    <property type="entry name" value="PRK00095.2-4"/>
    <property type="match status" value="1"/>
</dbReference>
<evidence type="ECO:0000313" key="9">
    <source>
        <dbReference type="Proteomes" id="UP000216361"/>
    </source>
</evidence>
<dbReference type="InterPro" id="IPR020667">
    <property type="entry name" value="DNA_mismatch_repair_MutL"/>
</dbReference>
<dbReference type="InterPro" id="IPR020568">
    <property type="entry name" value="Ribosomal_Su5_D2-typ_SF"/>
</dbReference>
<name>A0A255XSF4_9PROT</name>
<accession>A0A255XSF4</accession>
<keyword evidence="4 5" id="KW-0234">DNA repair</keyword>
<keyword evidence="9" id="KW-1185">Reference proteome</keyword>
<dbReference type="GO" id="GO:0005524">
    <property type="term" value="F:ATP binding"/>
    <property type="evidence" value="ECO:0007669"/>
    <property type="project" value="InterPro"/>
</dbReference>
<dbReference type="GO" id="GO:0032300">
    <property type="term" value="C:mismatch repair complex"/>
    <property type="evidence" value="ECO:0007669"/>
    <property type="project" value="InterPro"/>
</dbReference>
<dbReference type="OrthoDB" id="9763467at2"/>
<dbReference type="Gene3D" id="3.30.565.10">
    <property type="entry name" value="Histidine kinase-like ATPase, C-terminal domain"/>
    <property type="match status" value="1"/>
</dbReference>
<dbReference type="Proteomes" id="UP000216361">
    <property type="component" value="Unassembled WGS sequence"/>
</dbReference>
<evidence type="ECO:0000256" key="1">
    <source>
        <dbReference type="ARBA" id="ARBA00006082"/>
    </source>
</evidence>
<comment type="similarity">
    <text evidence="1 5">Belongs to the DNA mismatch repair MutL/HexB family.</text>
</comment>
<organism evidence="8 9">
    <name type="scientific">Elstera cyanobacteriorum</name>
    <dbReference type="NCBI Taxonomy" id="2022747"/>
    <lineage>
        <taxon>Bacteria</taxon>
        <taxon>Pseudomonadati</taxon>
        <taxon>Pseudomonadota</taxon>
        <taxon>Alphaproteobacteria</taxon>
        <taxon>Rhodospirillales</taxon>
        <taxon>Rhodospirillaceae</taxon>
        <taxon>Elstera</taxon>
    </lineage>
</organism>
<dbReference type="InterPro" id="IPR014762">
    <property type="entry name" value="DNA_mismatch_repair_CS"/>
</dbReference>
<comment type="caution">
    <text evidence="8">The sequence shown here is derived from an EMBL/GenBank/DDBJ whole genome shotgun (WGS) entry which is preliminary data.</text>
</comment>